<dbReference type="SMART" id="SM00175">
    <property type="entry name" value="RAB"/>
    <property type="match status" value="1"/>
</dbReference>
<dbReference type="SUPFAM" id="SSF52540">
    <property type="entry name" value="P-loop containing nucleoside triphosphate hydrolases"/>
    <property type="match status" value="1"/>
</dbReference>
<sequence length="175" mass="19960">MDRKTLTIIGDGFVGKSSIVQCFKKKSVCESYRPTIMDTYSLAVKVRGRTRHLLIWDTSGQEDWAHLRKLAYPEALAIIIVFDISDRNTLDNVFLQWYPEVSDYCPHVPLILVGNKKDLRRGKGDYVEYAEGSAMAKRIGAQEYLECSVKTGDGVEELLQKANVIIFKRCFSVCW</sequence>
<organism evidence="3">
    <name type="scientific">Riptortus pedestris</name>
    <name type="common">Bean bug</name>
    <dbReference type="NCBI Taxonomy" id="329032"/>
    <lineage>
        <taxon>Eukaryota</taxon>
        <taxon>Metazoa</taxon>
        <taxon>Ecdysozoa</taxon>
        <taxon>Arthropoda</taxon>
        <taxon>Hexapoda</taxon>
        <taxon>Insecta</taxon>
        <taxon>Pterygota</taxon>
        <taxon>Neoptera</taxon>
        <taxon>Paraneoptera</taxon>
        <taxon>Hemiptera</taxon>
        <taxon>Heteroptera</taxon>
        <taxon>Panheteroptera</taxon>
        <taxon>Pentatomomorpha</taxon>
        <taxon>Coreoidea</taxon>
        <taxon>Alydidae</taxon>
        <taxon>Riptortus</taxon>
    </lineage>
</organism>
<accession>R4WP92</accession>
<dbReference type="SMART" id="SM00173">
    <property type="entry name" value="RAS"/>
    <property type="match status" value="1"/>
</dbReference>
<dbReference type="GO" id="GO:0022412">
    <property type="term" value="P:cellular process involved in reproduction in multicellular organism"/>
    <property type="evidence" value="ECO:0007669"/>
    <property type="project" value="UniProtKB-ARBA"/>
</dbReference>
<dbReference type="GO" id="GO:0035006">
    <property type="term" value="P:melanization defense response"/>
    <property type="evidence" value="ECO:0007669"/>
    <property type="project" value="UniProtKB-ARBA"/>
</dbReference>
<dbReference type="SMART" id="SM00174">
    <property type="entry name" value="RHO"/>
    <property type="match status" value="1"/>
</dbReference>
<dbReference type="NCBIfam" id="TIGR00231">
    <property type="entry name" value="small_GTP"/>
    <property type="match status" value="1"/>
</dbReference>
<evidence type="ECO:0000256" key="1">
    <source>
        <dbReference type="ARBA" id="ARBA00022741"/>
    </source>
</evidence>
<dbReference type="PRINTS" id="PR00449">
    <property type="entry name" value="RASTRNSFRMNG"/>
</dbReference>
<keyword evidence="1" id="KW-0547">Nucleotide-binding</keyword>
<dbReference type="Gene3D" id="3.40.50.300">
    <property type="entry name" value="P-loop containing nucleotide triphosphate hydrolases"/>
    <property type="match status" value="1"/>
</dbReference>
<dbReference type="Pfam" id="PF00071">
    <property type="entry name" value="Ras"/>
    <property type="match status" value="1"/>
</dbReference>
<dbReference type="GO" id="GO:0007264">
    <property type="term" value="P:small GTPase-mediated signal transduction"/>
    <property type="evidence" value="ECO:0007669"/>
    <property type="project" value="InterPro"/>
</dbReference>
<dbReference type="GO" id="GO:0003006">
    <property type="term" value="P:developmental process involved in reproduction"/>
    <property type="evidence" value="ECO:0007669"/>
    <property type="project" value="UniProtKB-ARBA"/>
</dbReference>
<dbReference type="FunFam" id="3.40.50.300:FF:001447">
    <property type="entry name" value="Ras-related protein Rab-1B"/>
    <property type="match status" value="1"/>
</dbReference>
<dbReference type="PROSITE" id="PS51420">
    <property type="entry name" value="RHO"/>
    <property type="match status" value="1"/>
</dbReference>
<dbReference type="AlphaFoldDB" id="R4WP92"/>
<dbReference type="PANTHER" id="PTHR24072">
    <property type="entry name" value="RHO FAMILY GTPASE"/>
    <property type="match status" value="1"/>
</dbReference>
<dbReference type="EMBL" id="AK417481">
    <property type="protein sequence ID" value="BAN20696.1"/>
    <property type="molecule type" value="mRNA"/>
</dbReference>
<name>R4WP92_RIPPE</name>
<evidence type="ECO:0000313" key="3">
    <source>
        <dbReference type="EMBL" id="BAN20696.1"/>
    </source>
</evidence>
<dbReference type="PROSITE" id="PS51419">
    <property type="entry name" value="RAB"/>
    <property type="match status" value="1"/>
</dbReference>
<protein>
    <submittedName>
        <fullName evidence="3">GTPase rho</fullName>
    </submittedName>
</protein>
<dbReference type="GO" id="GO:0035099">
    <property type="term" value="P:hemocyte migration"/>
    <property type="evidence" value="ECO:0007669"/>
    <property type="project" value="UniProtKB-ARBA"/>
</dbReference>
<proteinExistence type="evidence at transcript level"/>
<dbReference type="PROSITE" id="PS51421">
    <property type="entry name" value="RAS"/>
    <property type="match status" value="1"/>
</dbReference>
<keyword evidence="2" id="KW-0342">GTP-binding</keyword>
<dbReference type="InterPro" id="IPR005225">
    <property type="entry name" value="Small_GTP-bd"/>
</dbReference>
<dbReference type="InterPro" id="IPR001806">
    <property type="entry name" value="Small_GTPase"/>
</dbReference>
<dbReference type="InterPro" id="IPR027417">
    <property type="entry name" value="P-loop_NTPase"/>
</dbReference>
<dbReference type="GO" id="GO:0005525">
    <property type="term" value="F:GTP binding"/>
    <property type="evidence" value="ECO:0007669"/>
    <property type="project" value="UniProtKB-KW"/>
</dbReference>
<evidence type="ECO:0000256" key="2">
    <source>
        <dbReference type="ARBA" id="ARBA00023134"/>
    </source>
</evidence>
<dbReference type="GO" id="GO:0003924">
    <property type="term" value="F:GTPase activity"/>
    <property type="evidence" value="ECO:0007669"/>
    <property type="project" value="InterPro"/>
</dbReference>
<dbReference type="InterPro" id="IPR003578">
    <property type="entry name" value="Small_GTPase_Rho"/>
</dbReference>
<dbReference type="CDD" id="cd00157">
    <property type="entry name" value="Rho"/>
    <property type="match status" value="1"/>
</dbReference>
<reference evidence="3" key="1">
    <citation type="journal article" date="2013" name="PLoS ONE">
        <title>Gene expression in gut symbiotic organ of stinkbug affected by extracellular bacterial symbiont.</title>
        <authorList>
            <person name="Futahashi R."/>
            <person name="Tanaka K."/>
            <person name="Tanahashi M."/>
            <person name="Nikoh N."/>
            <person name="Kikuchi Y."/>
            <person name="Lee B.L."/>
            <person name="Fukatsu T."/>
        </authorList>
    </citation>
    <scope>NUCLEOTIDE SEQUENCE</scope>
    <source>
        <tissue evidence="3">Midgut</tissue>
    </source>
</reference>
<dbReference type="GO" id="GO:0001667">
    <property type="term" value="P:ameboidal-type cell migration"/>
    <property type="evidence" value="ECO:0007669"/>
    <property type="project" value="UniProtKB-ARBA"/>
</dbReference>